<sequence>MSKRRQGGDDLKRIGYQPPDRYRLDLEVLSLSELRQRVVEEAERLAHRIDFHILILVSQGHCVHTVDFTPMPCRPGALLALRPAQAQRFDFSSDWEGWITIFRPEFLLPVHSTASVDDLQMVSGLESLPEYQVLAEKDRQAVTHAFAQMHEDTRLGAPAKDVNMLLRHQLSALLTRLHLIHGRQTSQPGQASPNQQRFKRFKQQLEKDFARQHQVAGYARQLGCSEKSLSRATLDVAGMTAKTYIAARINLEAKRLLAHTALPIAQIADRVGFDEPTNFVKFFKREVGCSPGEFRRRNRT</sequence>
<dbReference type="Gene3D" id="1.10.10.60">
    <property type="entry name" value="Homeodomain-like"/>
    <property type="match status" value="1"/>
</dbReference>
<proteinExistence type="predicted"/>
<evidence type="ECO:0000256" key="3">
    <source>
        <dbReference type="ARBA" id="ARBA00023159"/>
    </source>
</evidence>
<keyword evidence="3" id="KW-0010">Activator</keyword>
<evidence type="ECO:0000313" key="6">
    <source>
        <dbReference type="EMBL" id="TVO58858.1"/>
    </source>
</evidence>
<reference evidence="6 7" key="1">
    <citation type="submission" date="2019-07" db="EMBL/GenBank/DDBJ databases">
        <title>The pathways for chlorine oxyanion respiration interact through the shared metabolite chlorate.</title>
        <authorList>
            <person name="Barnum T.P."/>
            <person name="Cheng Y."/>
            <person name="Hill K.A."/>
            <person name="Lucas L.N."/>
            <person name="Carlson H.K."/>
            <person name="Coates J.D."/>
        </authorList>
    </citation>
    <scope>NUCLEOTIDE SEQUENCE [LARGE SCALE GENOMIC DNA]</scope>
    <source>
        <strain evidence="6 7">SFB-3</strain>
    </source>
</reference>
<dbReference type="PANTHER" id="PTHR43280">
    <property type="entry name" value="ARAC-FAMILY TRANSCRIPTIONAL REGULATOR"/>
    <property type="match status" value="1"/>
</dbReference>
<keyword evidence="2" id="KW-0238">DNA-binding</keyword>
<dbReference type="EMBL" id="VMNK01000003">
    <property type="protein sequence ID" value="TVO58858.1"/>
    <property type="molecule type" value="Genomic_DNA"/>
</dbReference>
<evidence type="ECO:0000256" key="4">
    <source>
        <dbReference type="ARBA" id="ARBA00023163"/>
    </source>
</evidence>
<dbReference type="Proteomes" id="UP000319502">
    <property type="component" value="Unassembled WGS sequence"/>
</dbReference>
<accession>A0A557R123</accession>
<dbReference type="InterPro" id="IPR020449">
    <property type="entry name" value="Tscrpt_reg_AraC-type_HTH"/>
</dbReference>
<evidence type="ECO:0000313" key="7">
    <source>
        <dbReference type="Proteomes" id="UP000319502"/>
    </source>
</evidence>
<dbReference type="InterPro" id="IPR018060">
    <property type="entry name" value="HTH_AraC"/>
</dbReference>
<keyword evidence="7" id="KW-1185">Reference proteome</keyword>
<organism evidence="6 7">
    <name type="scientific">Denitromonas halophila</name>
    <dbReference type="NCBI Taxonomy" id="1629404"/>
    <lineage>
        <taxon>Bacteria</taxon>
        <taxon>Pseudomonadati</taxon>
        <taxon>Pseudomonadota</taxon>
        <taxon>Betaproteobacteria</taxon>
        <taxon>Rhodocyclales</taxon>
        <taxon>Zoogloeaceae</taxon>
        <taxon>Denitromonas</taxon>
    </lineage>
</organism>
<dbReference type="Pfam" id="PF02311">
    <property type="entry name" value="AraC_binding"/>
    <property type="match status" value="1"/>
</dbReference>
<dbReference type="GO" id="GO:0043565">
    <property type="term" value="F:sequence-specific DNA binding"/>
    <property type="evidence" value="ECO:0007669"/>
    <property type="project" value="InterPro"/>
</dbReference>
<dbReference type="RefSeq" id="WP_144308377.1">
    <property type="nucleotide sequence ID" value="NZ_VMNK01000003.1"/>
</dbReference>
<dbReference type="PANTHER" id="PTHR43280:SF32">
    <property type="entry name" value="TRANSCRIPTIONAL REGULATORY PROTEIN"/>
    <property type="match status" value="1"/>
</dbReference>
<protein>
    <submittedName>
        <fullName evidence="6">Helix-turn-helix domain-containing protein</fullName>
    </submittedName>
</protein>
<dbReference type="Pfam" id="PF12833">
    <property type="entry name" value="HTH_18"/>
    <property type="match status" value="1"/>
</dbReference>
<dbReference type="SUPFAM" id="SSF46689">
    <property type="entry name" value="Homeodomain-like"/>
    <property type="match status" value="1"/>
</dbReference>
<evidence type="ECO:0000259" key="5">
    <source>
        <dbReference type="PROSITE" id="PS01124"/>
    </source>
</evidence>
<dbReference type="PROSITE" id="PS01124">
    <property type="entry name" value="HTH_ARAC_FAMILY_2"/>
    <property type="match status" value="1"/>
</dbReference>
<dbReference type="PRINTS" id="PR00032">
    <property type="entry name" value="HTHARAC"/>
</dbReference>
<feature type="domain" description="HTH araC/xylS-type" evidence="5">
    <location>
        <begin position="199"/>
        <end position="297"/>
    </location>
</feature>
<gene>
    <name evidence="6" type="ORF">FHP91_04135</name>
</gene>
<evidence type="ECO:0000256" key="1">
    <source>
        <dbReference type="ARBA" id="ARBA00023015"/>
    </source>
</evidence>
<dbReference type="GO" id="GO:0003700">
    <property type="term" value="F:DNA-binding transcription factor activity"/>
    <property type="evidence" value="ECO:0007669"/>
    <property type="project" value="InterPro"/>
</dbReference>
<keyword evidence="4" id="KW-0804">Transcription</keyword>
<keyword evidence="1" id="KW-0805">Transcription regulation</keyword>
<dbReference type="InterPro" id="IPR009057">
    <property type="entry name" value="Homeodomain-like_sf"/>
</dbReference>
<comment type="caution">
    <text evidence="6">The sequence shown here is derived from an EMBL/GenBank/DDBJ whole genome shotgun (WGS) entry which is preliminary data.</text>
</comment>
<dbReference type="SMART" id="SM00342">
    <property type="entry name" value="HTH_ARAC"/>
    <property type="match status" value="1"/>
</dbReference>
<dbReference type="AlphaFoldDB" id="A0A557R123"/>
<name>A0A557R123_9RHOO</name>
<dbReference type="InterPro" id="IPR037923">
    <property type="entry name" value="HTH-like"/>
</dbReference>
<dbReference type="OrthoDB" id="9803764at2"/>
<dbReference type="InterPro" id="IPR003313">
    <property type="entry name" value="AraC-bd"/>
</dbReference>
<dbReference type="SUPFAM" id="SSF51215">
    <property type="entry name" value="Regulatory protein AraC"/>
    <property type="match status" value="1"/>
</dbReference>
<evidence type="ECO:0000256" key="2">
    <source>
        <dbReference type="ARBA" id="ARBA00023125"/>
    </source>
</evidence>